<dbReference type="Pfam" id="PF04542">
    <property type="entry name" value="Sigma70_r2"/>
    <property type="match status" value="1"/>
</dbReference>
<reference evidence="8 9" key="1">
    <citation type="submission" date="2016-11" db="EMBL/GenBank/DDBJ databases">
        <authorList>
            <person name="Jaros S."/>
            <person name="Januszkiewicz K."/>
            <person name="Wedrychowicz H."/>
        </authorList>
    </citation>
    <scope>NUCLEOTIDE SEQUENCE [LARGE SCALE GENOMIC DNA]</scope>
    <source>
        <strain evidence="8 9">DSM 3090</strain>
    </source>
</reference>
<evidence type="ECO:0000256" key="3">
    <source>
        <dbReference type="ARBA" id="ARBA00023082"/>
    </source>
</evidence>
<accession>A0A1M6MW06</accession>
<evidence type="ECO:0000256" key="1">
    <source>
        <dbReference type="ARBA" id="ARBA00010641"/>
    </source>
</evidence>
<feature type="domain" description="RNA polymerase sigma-70 region 2" evidence="6">
    <location>
        <begin position="14"/>
        <end position="78"/>
    </location>
</feature>
<dbReference type="AlphaFoldDB" id="A0A1M6MW06"/>
<dbReference type="NCBIfam" id="TIGR02937">
    <property type="entry name" value="sigma70-ECF"/>
    <property type="match status" value="1"/>
</dbReference>
<dbReference type="SUPFAM" id="SSF88946">
    <property type="entry name" value="Sigma2 domain of RNA polymerase sigma factors"/>
    <property type="match status" value="1"/>
</dbReference>
<sequence>MEEKNKLIDLITQDYISIIFSYALRRTNIREDAEDLAQDILSELISAVANIRNPKAYNGFIWAVANNTYKRWLKKRKKNRAGYLEDYLGLEIFNVEEYERIEDGVIYKEELNRLRWELSLLSKTYRDIVILYYVEEKSCGEIAKELELTVDNVKYFLYKARNIMKDGINMNRELGEKSYKPAEFSISYWGEYSAKYYNLSKRKLPGNILLTAMAKSISISEISIETGVPVAYLEDEVNILEEEGFLKNVKADKYQTSIIIFTKKMNKDVDAVFKEYAKELSPKLYEKLLSKEEEIKKLFSVKNGGSIEKLLWDILPIMLSATIADSLHPAYLPALPLLSNGNHGWLWGSEETNKPWDWSVTIKSITQNAGFGGKYAVLIDFTILNTENQKQIGKEEVKLLSKMFEDGIEISSLDEREKEVAARMIENNYAINVNGVFKFRGSIFNHNQGEEGKEILRDVFTLYDECIKVVNSEILKLILSSLPKHLQEQAADIAYVKTISGMMSAVMEEMVNRGYLHVPASSDMYPIGCYIRI</sequence>
<organism evidence="8 9">
    <name type="scientific">Hathewaya proteolytica DSM 3090</name>
    <dbReference type="NCBI Taxonomy" id="1121331"/>
    <lineage>
        <taxon>Bacteria</taxon>
        <taxon>Bacillati</taxon>
        <taxon>Bacillota</taxon>
        <taxon>Clostridia</taxon>
        <taxon>Eubacteriales</taxon>
        <taxon>Clostridiaceae</taxon>
        <taxon>Hathewaya</taxon>
    </lineage>
</organism>
<feature type="domain" description="RNA polymerase sigma factor 70 region 4 type 2" evidence="7">
    <location>
        <begin position="118"/>
        <end position="161"/>
    </location>
</feature>
<keyword evidence="5" id="KW-0804">Transcription</keyword>
<evidence type="ECO:0000313" key="9">
    <source>
        <dbReference type="Proteomes" id="UP000183952"/>
    </source>
</evidence>
<dbReference type="InterPro" id="IPR036388">
    <property type="entry name" value="WH-like_DNA-bd_sf"/>
</dbReference>
<dbReference type="InterPro" id="IPR014284">
    <property type="entry name" value="RNA_pol_sigma-70_dom"/>
</dbReference>
<dbReference type="InterPro" id="IPR007627">
    <property type="entry name" value="RNA_pol_sigma70_r2"/>
</dbReference>
<keyword evidence="4" id="KW-0238">DNA-binding</keyword>
<keyword evidence="2" id="KW-0805">Transcription regulation</keyword>
<dbReference type="PANTHER" id="PTHR43133">
    <property type="entry name" value="RNA POLYMERASE ECF-TYPE SIGMA FACTO"/>
    <property type="match status" value="1"/>
</dbReference>
<dbReference type="PANTHER" id="PTHR43133:SF8">
    <property type="entry name" value="RNA POLYMERASE SIGMA FACTOR HI_1459-RELATED"/>
    <property type="match status" value="1"/>
</dbReference>
<dbReference type="Proteomes" id="UP000183952">
    <property type="component" value="Unassembled WGS sequence"/>
</dbReference>
<dbReference type="InterPro" id="IPR013325">
    <property type="entry name" value="RNA_pol_sigma_r2"/>
</dbReference>
<evidence type="ECO:0000256" key="2">
    <source>
        <dbReference type="ARBA" id="ARBA00023015"/>
    </source>
</evidence>
<dbReference type="OrthoDB" id="9784984at2"/>
<proteinExistence type="inferred from homology"/>
<evidence type="ECO:0000256" key="4">
    <source>
        <dbReference type="ARBA" id="ARBA00023125"/>
    </source>
</evidence>
<gene>
    <name evidence="8" type="ORF">SAMN02745248_01198</name>
</gene>
<dbReference type="Pfam" id="PF08281">
    <property type="entry name" value="Sigma70_r4_2"/>
    <property type="match status" value="1"/>
</dbReference>
<dbReference type="Gene3D" id="1.10.10.10">
    <property type="entry name" value="Winged helix-like DNA-binding domain superfamily/Winged helix DNA-binding domain"/>
    <property type="match status" value="1"/>
</dbReference>
<dbReference type="InterPro" id="IPR013249">
    <property type="entry name" value="RNA_pol_sigma70_r4_t2"/>
</dbReference>
<dbReference type="GO" id="GO:0016987">
    <property type="term" value="F:sigma factor activity"/>
    <property type="evidence" value="ECO:0007669"/>
    <property type="project" value="UniProtKB-KW"/>
</dbReference>
<dbReference type="STRING" id="1121331.SAMN02745248_01198"/>
<keyword evidence="9" id="KW-1185">Reference proteome</keyword>
<evidence type="ECO:0000259" key="7">
    <source>
        <dbReference type="Pfam" id="PF08281"/>
    </source>
</evidence>
<protein>
    <submittedName>
        <fullName evidence="8">RNA polymerase sigma factor, sigma-70 family</fullName>
    </submittedName>
</protein>
<name>A0A1M6MW06_9CLOT</name>
<evidence type="ECO:0000313" key="8">
    <source>
        <dbReference type="EMBL" id="SHJ87651.1"/>
    </source>
</evidence>
<dbReference type="GO" id="GO:0006352">
    <property type="term" value="P:DNA-templated transcription initiation"/>
    <property type="evidence" value="ECO:0007669"/>
    <property type="project" value="InterPro"/>
</dbReference>
<dbReference type="GO" id="GO:0003677">
    <property type="term" value="F:DNA binding"/>
    <property type="evidence" value="ECO:0007669"/>
    <property type="project" value="UniProtKB-KW"/>
</dbReference>
<dbReference type="Gene3D" id="1.10.1740.10">
    <property type="match status" value="1"/>
</dbReference>
<dbReference type="RefSeq" id="WP_072903210.1">
    <property type="nucleotide sequence ID" value="NZ_FRAD01000008.1"/>
</dbReference>
<evidence type="ECO:0000259" key="6">
    <source>
        <dbReference type="Pfam" id="PF04542"/>
    </source>
</evidence>
<keyword evidence="3" id="KW-0731">Sigma factor</keyword>
<dbReference type="EMBL" id="FRAD01000008">
    <property type="protein sequence ID" value="SHJ87651.1"/>
    <property type="molecule type" value="Genomic_DNA"/>
</dbReference>
<comment type="similarity">
    <text evidence="1">Belongs to the sigma-70 factor family. ECF subfamily.</text>
</comment>
<evidence type="ECO:0000256" key="5">
    <source>
        <dbReference type="ARBA" id="ARBA00023163"/>
    </source>
</evidence>
<dbReference type="InterPro" id="IPR039425">
    <property type="entry name" value="RNA_pol_sigma-70-like"/>
</dbReference>
<dbReference type="SUPFAM" id="SSF88659">
    <property type="entry name" value="Sigma3 and sigma4 domains of RNA polymerase sigma factors"/>
    <property type="match status" value="1"/>
</dbReference>
<dbReference type="InterPro" id="IPR013324">
    <property type="entry name" value="RNA_pol_sigma_r3/r4-like"/>
</dbReference>